<evidence type="ECO:0000313" key="2">
    <source>
        <dbReference type="EMBL" id="MCD1295164.1"/>
    </source>
</evidence>
<gene>
    <name evidence="2" type="ORF">CUJ83_09155</name>
</gene>
<sequence>MSPNDRYLRIAWGITGAGHYLRESYGVMKELKDRGHSITTFLSRAGEEVSKMYGLFDSLNEISDGSYLNEIYLDSNQGSSFPKIGRFNVGRYDLFILTPATSNTVAKIVFGIADTLVTNCAAQAMKSGVPTYVVPVDWDSDVTSEMPYTIDRSKCLSCEDCPPGDSCPNEAITDQIDLLRCKGCGSCVELCRNGAISGGEAVPLKIRKVDSRNTKMLSEMESVIIFRRPKEILSKIE</sequence>
<dbReference type="Pfam" id="PF00037">
    <property type="entry name" value="Fer4"/>
    <property type="match status" value="1"/>
</dbReference>
<dbReference type="Pfam" id="PF02441">
    <property type="entry name" value="Flavoprotein"/>
    <property type="match status" value="1"/>
</dbReference>
<dbReference type="InterPro" id="IPR003382">
    <property type="entry name" value="Flavoprotein"/>
</dbReference>
<dbReference type="GO" id="GO:0051539">
    <property type="term" value="F:4 iron, 4 sulfur cluster binding"/>
    <property type="evidence" value="ECO:0007669"/>
    <property type="project" value="InterPro"/>
</dbReference>
<evidence type="ECO:0000259" key="1">
    <source>
        <dbReference type="PROSITE" id="PS51379"/>
    </source>
</evidence>
<evidence type="ECO:0000313" key="3">
    <source>
        <dbReference type="Proteomes" id="UP001320159"/>
    </source>
</evidence>
<dbReference type="InterPro" id="IPR036551">
    <property type="entry name" value="Flavin_trans-like"/>
</dbReference>
<dbReference type="NCBIfam" id="TIGR02700">
    <property type="entry name" value="flavo_MJ0208"/>
    <property type="match status" value="1"/>
</dbReference>
<comment type="caution">
    <text evidence="2">The sequence shown here is derived from an EMBL/GenBank/DDBJ whole genome shotgun (WGS) entry which is preliminary data.</text>
</comment>
<dbReference type="RefSeq" id="WP_230742013.1">
    <property type="nucleotide sequence ID" value="NZ_PGCK01000007.1"/>
</dbReference>
<accession>A0AAP2RDB9</accession>
<proteinExistence type="predicted"/>
<organism evidence="2 3">
    <name type="scientific">Methanooceanicella nereidis</name>
    <dbReference type="NCBI Taxonomy" id="2052831"/>
    <lineage>
        <taxon>Archaea</taxon>
        <taxon>Methanobacteriati</taxon>
        <taxon>Methanobacteriota</taxon>
        <taxon>Stenosarchaea group</taxon>
        <taxon>Methanomicrobia</taxon>
        <taxon>Methanocellales</taxon>
        <taxon>Methanocellaceae</taxon>
        <taxon>Methanooceanicella</taxon>
    </lineage>
</organism>
<dbReference type="Gene3D" id="3.40.50.1950">
    <property type="entry name" value="Flavin prenyltransferase-like"/>
    <property type="match status" value="1"/>
</dbReference>
<keyword evidence="3" id="KW-1185">Reference proteome</keyword>
<dbReference type="EMBL" id="PGCK01000007">
    <property type="protein sequence ID" value="MCD1295164.1"/>
    <property type="molecule type" value="Genomic_DNA"/>
</dbReference>
<dbReference type="PROSITE" id="PS51379">
    <property type="entry name" value="4FE4S_FER_2"/>
    <property type="match status" value="2"/>
</dbReference>
<protein>
    <recommendedName>
        <fullName evidence="1">4Fe-4S ferredoxin-type domain-containing protein</fullName>
    </recommendedName>
</protein>
<dbReference type="GO" id="GO:1901285">
    <property type="term" value="P:5,6,7,8-tetrahydromethanopterin biosynthetic process"/>
    <property type="evidence" value="ECO:0007669"/>
    <property type="project" value="InterPro"/>
</dbReference>
<dbReference type="InterPro" id="IPR017896">
    <property type="entry name" value="4Fe4S_Fe-S-bd"/>
</dbReference>
<feature type="domain" description="4Fe-4S ferredoxin-type" evidence="1">
    <location>
        <begin position="146"/>
        <end position="171"/>
    </location>
</feature>
<dbReference type="SUPFAM" id="SSF54862">
    <property type="entry name" value="4Fe-4S ferredoxins"/>
    <property type="match status" value="1"/>
</dbReference>
<dbReference type="GO" id="GO:0016645">
    <property type="term" value="F:oxidoreductase activity, acting on the CH-NH group of donors"/>
    <property type="evidence" value="ECO:0007669"/>
    <property type="project" value="InterPro"/>
</dbReference>
<name>A0AAP2RDB9_9EURY</name>
<dbReference type="SUPFAM" id="SSF52507">
    <property type="entry name" value="Homo-oligomeric flavin-containing Cys decarboxylases, HFCD"/>
    <property type="match status" value="1"/>
</dbReference>
<dbReference type="InterPro" id="IPR014073">
    <property type="entry name" value="DmrX"/>
</dbReference>
<reference evidence="2 3" key="1">
    <citation type="submission" date="2017-11" db="EMBL/GenBank/DDBJ databases">
        <title>Isolation and Characterization of Family Methanocellaceae Species from Potential Methane Hydrate Area Offshore Southwestern Taiwan.</title>
        <authorList>
            <person name="Zhang W.-L."/>
            <person name="Chen W.-C."/>
            <person name="Lai M.-C."/>
            <person name="Chen S.-C."/>
        </authorList>
    </citation>
    <scope>NUCLEOTIDE SEQUENCE [LARGE SCALE GENOMIC DNA]</scope>
    <source>
        <strain evidence="2 3">CWC-04</strain>
    </source>
</reference>
<dbReference type="AlphaFoldDB" id="A0AAP2RDB9"/>
<dbReference type="Proteomes" id="UP001320159">
    <property type="component" value="Unassembled WGS sequence"/>
</dbReference>
<feature type="domain" description="4Fe-4S ferredoxin-type" evidence="1">
    <location>
        <begin position="172"/>
        <end position="201"/>
    </location>
</feature>